<keyword evidence="2" id="KW-1185">Reference proteome</keyword>
<evidence type="ECO:0000313" key="2">
    <source>
        <dbReference type="Proteomes" id="UP000070612"/>
    </source>
</evidence>
<organism evidence="1 2">
    <name type="scientific">Mycolicibacterium wolinskyi</name>
    <dbReference type="NCBI Taxonomy" id="59750"/>
    <lineage>
        <taxon>Bacteria</taxon>
        <taxon>Bacillati</taxon>
        <taxon>Actinomycetota</taxon>
        <taxon>Actinomycetes</taxon>
        <taxon>Mycobacteriales</taxon>
        <taxon>Mycobacteriaceae</taxon>
        <taxon>Mycolicibacterium</taxon>
    </lineage>
</organism>
<protein>
    <recommendedName>
        <fullName evidence="3">AbiEi antitoxin C-terminal domain-containing protein</fullName>
    </recommendedName>
</protein>
<comment type="caution">
    <text evidence="1">The sequence shown here is derived from an EMBL/GenBank/DDBJ whole genome shotgun (WGS) entry which is preliminary data.</text>
</comment>
<reference evidence="1 2" key="1">
    <citation type="submission" date="2015-07" db="EMBL/GenBank/DDBJ databases">
        <title>A draft genome sequence of Mycobacterium wolinskyi.</title>
        <authorList>
            <person name="de Man T.J."/>
            <person name="Perry K.A."/>
            <person name="Coulliette A.D."/>
            <person name="Jensen B."/>
            <person name="Toney N.C."/>
            <person name="Limbago B.M."/>
            <person name="Noble-Wang J."/>
        </authorList>
    </citation>
    <scope>NUCLEOTIDE SEQUENCE [LARGE SCALE GENOMIC DNA]</scope>
    <source>
        <strain evidence="1 2">CDC_01</strain>
    </source>
</reference>
<dbReference type="RefSeq" id="WP_067844888.1">
    <property type="nucleotide sequence ID" value="NZ_LGTW01000002.1"/>
</dbReference>
<evidence type="ECO:0008006" key="3">
    <source>
        <dbReference type="Google" id="ProtNLM"/>
    </source>
</evidence>
<name>A0A132PTM6_9MYCO</name>
<accession>A0A132PTM6</accession>
<gene>
    <name evidence="1" type="ORF">AFM11_04005</name>
</gene>
<proteinExistence type="predicted"/>
<evidence type="ECO:0000313" key="1">
    <source>
        <dbReference type="EMBL" id="KWX25686.1"/>
    </source>
</evidence>
<dbReference type="EMBL" id="LGTW01000002">
    <property type="protein sequence ID" value="KWX25686.1"/>
    <property type="molecule type" value="Genomic_DNA"/>
</dbReference>
<dbReference type="PATRIC" id="fig|59750.3.peg.2679"/>
<dbReference type="AlphaFoldDB" id="A0A132PTM6"/>
<dbReference type="STRING" id="59750.AWC31_21150"/>
<sequence>MWPIIGTEAIAAGVLTRGELRWNHTALLPNIYLPKGVRPSVSTNAAAAWLWRGRKGVVAGRSAAALYGVSWIEETVPIELIGRHGRRQPGVTIRDERIGEDEICQVANLPVTTPARTALDLARRLPRDDAVAHLDALASKTGVTVQEVLSLAERYPHTRGIRQARESVALMDGGAETPRQTWLRLLLIDAGMPKPQTAIALADSDWETTVAIGWRGPKVGIDIAEDPVSDPYSIVQKIARAELRQRLGWFDIRVAPAHTTASIIYRVRQALRQRGAI</sequence>
<dbReference type="Proteomes" id="UP000070612">
    <property type="component" value="Unassembled WGS sequence"/>
</dbReference>